<reference evidence="1" key="1">
    <citation type="submission" date="2021-05" db="EMBL/GenBank/DDBJ databases">
        <authorList>
            <person name="Alioto T."/>
            <person name="Alioto T."/>
            <person name="Gomez Garrido J."/>
        </authorList>
    </citation>
    <scope>NUCLEOTIDE SEQUENCE</scope>
</reference>
<name>A0A8D9AZ15_9HEMI</name>
<evidence type="ECO:0000313" key="1">
    <source>
        <dbReference type="EMBL" id="CAG6775175.1"/>
    </source>
</evidence>
<organism evidence="1">
    <name type="scientific">Cacopsylla melanoneura</name>
    <dbReference type="NCBI Taxonomy" id="428564"/>
    <lineage>
        <taxon>Eukaryota</taxon>
        <taxon>Metazoa</taxon>
        <taxon>Ecdysozoa</taxon>
        <taxon>Arthropoda</taxon>
        <taxon>Hexapoda</taxon>
        <taxon>Insecta</taxon>
        <taxon>Pterygota</taxon>
        <taxon>Neoptera</taxon>
        <taxon>Paraneoptera</taxon>
        <taxon>Hemiptera</taxon>
        <taxon>Sternorrhyncha</taxon>
        <taxon>Psylloidea</taxon>
        <taxon>Psyllidae</taxon>
        <taxon>Psyllinae</taxon>
        <taxon>Cacopsylla</taxon>
    </lineage>
</organism>
<dbReference type="AlphaFoldDB" id="A0A8D9AZ15"/>
<dbReference type="EMBL" id="HBUF01597569">
    <property type="protein sequence ID" value="CAG6775175.1"/>
    <property type="molecule type" value="Transcribed_RNA"/>
</dbReference>
<proteinExistence type="predicted"/>
<protein>
    <submittedName>
        <fullName evidence="1">Uncharacterized protein</fullName>
    </submittedName>
</protein>
<sequence length="133" mass="15439">MVAEEEDEEGEEVDEELNELNRHMLPDIVISLEASQDWLVSQFKSFMTNHPDLFPFIGNQSNLDLLPSTTKPDHSIQDGTTHILRGSLRSSTKSLTSLSSLMWKKTPWQTSWTSSWHFWEHREYCWGKSILDS</sequence>
<accession>A0A8D9AZ15</accession>